<keyword evidence="2 4" id="KW-0863">Zinc-finger</keyword>
<evidence type="ECO:0000256" key="2">
    <source>
        <dbReference type="ARBA" id="ARBA00022771"/>
    </source>
</evidence>
<proteinExistence type="predicted"/>
<dbReference type="OrthoDB" id="15327at2759"/>
<evidence type="ECO:0000313" key="9">
    <source>
        <dbReference type="Proteomes" id="UP000241769"/>
    </source>
</evidence>
<dbReference type="PANTHER" id="PTHR25462">
    <property type="entry name" value="BONUS, ISOFORM C-RELATED"/>
    <property type="match status" value="1"/>
</dbReference>
<feature type="domain" description="RING-type" evidence="6">
    <location>
        <begin position="130"/>
        <end position="169"/>
    </location>
</feature>
<evidence type="ECO:0000259" key="6">
    <source>
        <dbReference type="PROSITE" id="PS50089"/>
    </source>
</evidence>
<feature type="compositionally biased region" description="Basic and acidic residues" evidence="5">
    <location>
        <begin position="10"/>
        <end position="19"/>
    </location>
</feature>
<feature type="region of interest" description="Disordered" evidence="5">
    <location>
        <begin position="1"/>
        <end position="36"/>
    </location>
</feature>
<organism evidence="8 9">
    <name type="scientific">Planoprotostelium fungivorum</name>
    <dbReference type="NCBI Taxonomy" id="1890364"/>
    <lineage>
        <taxon>Eukaryota</taxon>
        <taxon>Amoebozoa</taxon>
        <taxon>Evosea</taxon>
        <taxon>Variosea</taxon>
        <taxon>Cavosteliida</taxon>
        <taxon>Cavosteliaceae</taxon>
        <taxon>Planoprotostelium</taxon>
    </lineage>
</organism>
<protein>
    <recommendedName>
        <fullName evidence="10">RING-type domain-containing protein</fullName>
    </recommendedName>
</protein>
<dbReference type="InterPro" id="IPR000315">
    <property type="entry name" value="Znf_B-box"/>
</dbReference>
<feature type="domain" description="B box-type" evidence="7">
    <location>
        <begin position="199"/>
        <end position="244"/>
    </location>
</feature>
<comment type="caution">
    <text evidence="8">The sequence shown here is derived from an EMBL/GenBank/DDBJ whole genome shotgun (WGS) entry which is preliminary data.</text>
</comment>
<evidence type="ECO:0000256" key="5">
    <source>
        <dbReference type="SAM" id="MobiDB-lite"/>
    </source>
</evidence>
<name>A0A2P6MYY6_9EUKA</name>
<keyword evidence="3" id="KW-0862">Zinc</keyword>
<dbReference type="STRING" id="1890364.A0A2P6MYY6"/>
<gene>
    <name evidence="8" type="ORF">PROFUN_06195</name>
</gene>
<dbReference type="InParanoid" id="A0A2P6MYY6"/>
<dbReference type="CDD" id="cd19757">
    <property type="entry name" value="Bbox1"/>
    <property type="match status" value="1"/>
</dbReference>
<evidence type="ECO:0000259" key="7">
    <source>
        <dbReference type="PROSITE" id="PS50119"/>
    </source>
</evidence>
<dbReference type="Pfam" id="PF00097">
    <property type="entry name" value="zf-C3HC4"/>
    <property type="match status" value="1"/>
</dbReference>
<reference evidence="8 9" key="1">
    <citation type="journal article" date="2018" name="Genome Biol. Evol.">
        <title>Multiple Roots of Fruiting Body Formation in Amoebozoa.</title>
        <authorList>
            <person name="Hillmann F."/>
            <person name="Forbes G."/>
            <person name="Novohradska S."/>
            <person name="Ferling I."/>
            <person name="Riege K."/>
            <person name="Groth M."/>
            <person name="Westermann M."/>
            <person name="Marz M."/>
            <person name="Spaller T."/>
            <person name="Winckler T."/>
            <person name="Schaap P."/>
            <person name="Glockner G."/>
        </authorList>
    </citation>
    <scope>NUCLEOTIDE SEQUENCE [LARGE SCALE GENOMIC DNA]</scope>
    <source>
        <strain evidence="8 9">Jena</strain>
    </source>
</reference>
<accession>A0A2P6MYY6</accession>
<dbReference type="PROSITE" id="PS50119">
    <property type="entry name" value="ZF_BBOX"/>
    <property type="match status" value="1"/>
</dbReference>
<evidence type="ECO:0008006" key="10">
    <source>
        <dbReference type="Google" id="ProtNLM"/>
    </source>
</evidence>
<evidence type="ECO:0000256" key="3">
    <source>
        <dbReference type="ARBA" id="ARBA00022833"/>
    </source>
</evidence>
<dbReference type="Gene3D" id="3.30.40.10">
    <property type="entry name" value="Zinc/RING finger domain, C3HC4 (zinc finger)"/>
    <property type="match status" value="1"/>
</dbReference>
<dbReference type="InterPro" id="IPR018957">
    <property type="entry name" value="Znf_C3HC4_RING-type"/>
</dbReference>
<dbReference type="SUPFAM" id="SSF57850">
    <property type="entry name" value="RING/U-box"/>
    <property type="match status" value="1"/>
</dbReference>
<dbReference type="PANTHER" id="PTHR25462:SF296">
    <property type="entry name" value="MEIOTIC P26, ISOFORM F"/>
    <property type="match status" value="1"/>
</dbReference>
<dbReference type="GO" id="GO:0008270">
    <property type="term" value="F:zinc ion binding"/>
    <property type="evidence" value="ECO:0007669"/>
    <property type="project" value="UniProtKB-KW"/>
</dbReference>
<dbReference type="InterPro" id="IPR001841">
    <property type="entry name" value="Znf_RING"/>
</dbReference>
<keyword evidence="9" id="KW-1185">Reference proteome</keyword>
<keyword evidence="1" id="KW-0479">Metal-binding</keyword>
<dbReference type="SMART" id="SM00184">
    <property type="entry name" value="RING"/>
    <property type="match status" value="1"/>
</dbReference>
<dbReference type="AlphaFoldDB" id="A0A2P6MYY6"/>
<evidence type="ECO:0000256" key="4">
    <source>
        <dbReference type="PROSITE-ProRule" id="PRU00024"/>
    </source>
</evidence>
<evidence type="ECO:0000313" key="8">
    <source>
        <dbReference type="EMBL" id="PRP76917.1"/>
    </source>
</evidence>
<dbReference type="InterPro" id="IPR017907">
    <property type="entry name" value="Znf_RING_CS"/>
</dbReference>
<evidence type="ECO:0000256" key="1">
    <source>
        <dbReference type="ARBA" id="ARBA00022723"/>
    </source>
</evidence>
<dbReference type="InterPro" id="IPR013083">
    <property type="entry name" value="Znf_RING/FYVE/PHD"/>
</dbReference>
<dbReference type="Proteomes" id="UP000241769">
    <property type="component" value="Unassembled WGS sequence"/>
</dbReference>
<sequence>MYDLSTHQKCRGDKTSAEKRRPKKDSNGSASATTIPTTTETFTTKYKMKSSGSREVILGKSSMDGAVDIIRGIVGDMMTEERIKMFLLGADGDTEIALNHALNYIEKEPRGDTSAALQKLLEGLAEEVKCSICLGYLSQPVALHCLHSFCLDCIKEYASTNCISCPLCRKQSPLDERGVEGLKQNSSLANIIDKLRSSQATRLCGECEEVVCSVYCVECGNFLCEDCERRTHANSKNRHQCKPFEDVYTKDTVFLPRKIGHQRWRPEYALSFNIKAEQCEDILHHWLGELWFAPFHLESRVQTISLESVFLPFWQYNCPLSHRKKDEHVLPTATPSRDILLLASRDVDHHIAPVHHSIDHPLIPLTGLNTSKTRVARIDRSAERAWQEVNLSAAEKVTATPTRAAVVFLPCYRGCYTYRDREYQFVVCGVTGKCRGERPYSYGKLSIATGLGAAISIFTSTRIANT</sequence>
<dbReference type="PROSITE" id="PS00518">
    <property type="entry name" value="ZF_RING_1"/>
    <property type="match status" value="1"/>
</dbReference>
<dbReference type="EMBL" id="MDYQ01000292">
    <property type="protein sequence ID" value="PRP76917.1"/>
    <property type="molecule type" value="Genomic_DNA"/>
</dbReference>
<dbReference type="InterPro" id="IPR047153">
    <property type="entry name" value="TRIM45/56/19-like"/>
</dbReference>
<dbReference type="PROSITE" id="PS50089">
    <property type="entry name" value="ZF_RING_2"/>
    <property type="match status" value="1"/>
</dbReference>